<proteinExistence type="predicted"/>
<dbReference type="Proteomes" id="UP000262699">
    <property type="component" value="Unassembled WGS sequence"/>
</dbReference>
<organism evidence="1 2">
    <name type="scientific">Sphingomonas bacterium</name>
    <dbReference type="NCBI Taxonomy" id="1895847"/>
    <lineage>
        <taxon>Bacteria</taxon>
        <taxon>Pseudomonadati</taxon>
        <taxon>Pseudomonadota</taxon>
        <taxon>Alphaproteobacteria</taxon>
        <taxon>Sphingomonadales</taxon>
        <taxon>Sphingomonadaceae</taxon>
        <taxon>Sphingomonas</taxon>
    </lineage>
</organism>
<dbReference type="EMBL" id="DOYJ01000092">
    <property type="protein sequence ID" value="HCB75130.1"/>
    <property type="molecule type" value="Genomic_DNA"/>
</dbReference>
<protein>
    <submittedName>
        <fullName evidence="1">Uncharacterized protein</fullName>
    </submittedName>
</protein>
<sequence>MAALALIGGEATTIQVENNSGRPMRLSAARLPAHYAPLSRTPLMPQATDRAASVAGKLFVPQDRSAEEAVRLHYVDAEGRGCIFMVAPTQHSASWRKLKPRAQAIGGAVCEARTGRTIGDFVYVIR</sequence>
<reference evidence="1 2" key="1">
    <citation type="journal article" date="2018" name="Nat. Biotechnol.">
        <title>A standardized bacterial taxonomy based on genome phylogeny substantially revises the tree of life.</title>
        <authorList>
            <person name="Parks D.H."/>
            <person name="Chuvochina M."/>
            <person name="Waite D.W."/>
            <person name="Rinke C."/>
            <person name="Skarshewski A."/>
            <person name="Chaumeil P.A."/>
            <person name="Hugenholtz P."/>
        </authorList>
    </citation>
    <scope>NUCLEOTIDE SEQUENCE [LARGE SCALE GENOMIC DNA]</scope>
    <source>
        <strain evidence="1">UBA9015</strain>
    </source>
</reference>
<comment type="caution">
    <text evidence="1">The sequence shown here is derived from an EMBL/GenBank/DDBJ whole genome shotgun (WGS) entry which is preliminary data.</text>
</comment>
<name>A0A3D0W8Y2_9SPHN</name>
<evidence type="ECO:0000313" key="2">
    <source>
        <dbReference type="Proteomes" id="UP000262699"/>
    </source>
</evidence>
<evidence type="ECO:0000313" key="1">
    <source>
        <dbReference type="EMBL" id="HCB75130.1"/>
    </source>
</evidence>
<gene>
    <name evidence="1" type="ORF">DEP91_03010</name>
</gene>
<accession>A0A3D0W8Y2</accession>
<dbReference type="AlphaFoldDB" id="A0A3D0W8Y2"/>